<dbReference type="WBParaSite" id="HPBE_0001574601-mRNA-1">
    <property type="protein sequence ID" value="HPBE_0001574601-mRNA-1"/>
    <property type="gene ID" value="HPBE_0001574601"/>
</dbReference>
<keyword evidence="1" id="KW-1185">Reference proteome</keyword>
<protein>
    <submittedName>
        <fullName evidence="2">Acyl dehydratase</fullName>
    </submittedName>
</protein>
<accession>A0A183G307</accession>
<evidence type="ECO:0000313" key="1">
    <source>
        <dbReference type="Proteomes" id="UP000050761"/>
    </source>
</evidence>
<sequence>LFKDHMPAVGQGAQVAIHRITAKEEGQLTTKTRLALNEPLDTELEKGDTAWQRFVY</sequence>
<reference evidence="2" key="1">
    <citation type="submission" date="2019-09" db="UniProtKB">
        <authorList>
            <consortium name="WormBaseParasite"/>
        </authorList>
    </citation>
    <scope>IDENTIFICATION</scope>
</reference>
<evidence type="ECO:0000313" key="2">
    <source>
        <dbReference type="WBParaSite" id="HPBE_0001574601-mRNA-1"/>
    </source>
</evidence>
<name>A0A183G307_HELPZ</name>
<organism evidence="1 2">
    <name type="scientific">Heligmosomoides polygyrus</name>
    <name type="common">Parasitic roundworm</name>
    <dbReference type="NCBI Taxonomy" id="6339"/>
    <lineage>
        <taxon>Eukaryota</taxon>
        <taxon>Metazoa</taxon>
        <taxon>Ecdysozoa</taxon>
        <taxon>Nematoda</taxon>
        <taxon>Chromadorea</taxon>
        <taxon>Rhabditida</taxon>
        <taxon>Rhabditina</taxon>
        <taxon>Rhabditomorpha</taxon>
        <taxon>Strongyloidea</taxon>
        <taxon>Heligmosomidae</taxon>
        <taxon>Heligmosomoides</taxon>
    </lineage>
</organism>
<dbReference type="AlphaFoldDB" id="A0A183G307"/>
<dbReference type="Proteomes" id="UP000050761">
    <property type="component" value="Unassembled WGS sequence"/>
</dbReference>
<proteinExistence type="predicted"/>